<dbReference type="Proteomes" id="UP000828390">
    <property type="component" value="Unassembled WGS sequence"/>
</dbReference>
<reference evidence="3" key="1">
    <citation type="journal article" date="2019" name="bioRxiv">
        <title>The Genome of the Zebra Mussel, Dreissena polymorpha: A Resource for Invasive Species Research.</title>
        <authorList>
            <person name="McCartney M.A."/>
            <person name="Auch B."/>
            <person name="Kono T."/>
            <person name="Mallez S."/>
            <person name="Zhang Y."/>
            <person name="Obille A."/>
            <person name="Becker A."/>
            <person name="Abrahante J.E."/>
            <person name="Garbe J."/>
            <person name="Badalamenti J.P."/>
            <person name="Herman A."/>
            <person name="Mangelson H."/>
            <person name="Liachko I."/>
            <person name="Sullivan S."/>
            <person name="Sone E.D."/>
            <person name="Koren S."/>
            <person name="Silverstein K.A.T."/>
            <person name="Beckman K.B."/>
            <person name="Gohl D.M."/>
        </authorList>
    </citation>
    <scope>NUCLEOTIDE SEQUENCE</scope>
    <source>
        <strain evidence="3">Duluth1</strain>
        <tissue evidence="3">Whole animal</tissue>
    </source>
</reference>
<proteinExistence type="predicted"/>
<dbReference type="GO" id="GO:0008270">
    <property type="term" value="F:zinc ion binding"/>
    <property type="evidence" value="ECO:0007669"/>
    <property type="project" value="UniProtKB-KW"/>
</dbReference>
<dbReference type="PROSITE" id="PS50157">
    <property type="entry name" value="ZINC_FINGER_C2H2_2"/>
    <property type="match status" value="1"/>
</dbReference>
<dbReference type="SMART" id="SM00355">
    <property type="entry name" value="ZnF_C2H2"/>
    <property type="match status" value="2"/>
</dbReference>
<dbReference type="FunFam" id="3.30.160.60:FF:002460">
    <property type="entry name" value="Zgc:174574"/>
    <property type="match status" value="1"/>
</dbReference>
<gene>
    <name evidence="3" type="ORF">DPMN_026958</name>
</gene>
<comment type="caution">
    <text evidence="3">The sequence shown here is derived from an EMBL/GenBank/DDBJ whole genome shotgun (WGS) entry which is preliminary data.</text>
</comment>
<dbReference type="InterPro" id="IPR013087">
    <property type="entry name" value="Znf_C2H2_type"/>
</dbReference>
<protein>
    <recommendedName>
        <fullName evidence="2">C2H2-type domain-containing protein</fullName>
    </recommendedName>
</protein>
<accession>A0A9D4LTI2</accession>
<keyword evidence="1" id="KW-0863">Zinc-finger</keyword>
<dbReference type="EMBL" id="JAIWYP010000002">
    <property type="protein sequence ID" value="KAH3863950.1"/>
    <property type="molecule type" value="Genomic_DNA"/>
</dbReference>
<name>A0A9D4LTI2_DREPO</name>
<dbReference type="Pfam" id="PF00096">
    <property type="entry name" value="zf-C2H2"/>
    <property type="match status" value="1"/>
</dbReference>
<dbReference type="InterPro" id="IPR036236">
    <property type="entry name" value="Znf_C2H2_sf"/>
</dbReference>
<keyword evidence="1" id="KW-0479">Metal-binding</keyword>
<dbReference type="AlphaFoldDB" id="A0A9D4LTI2"/>
<dbReference type="Gene3D" id="3.30.160.60">
    <property type="entry name" value="Classic Zinc Finger"/>
    <property type="match status" value="1"/>
</dbReference>
<reference evidence="3" key="2">
    <citation type="submission" date="2020-11" db="EMBL/GenBank/DDBJ databases">
        <authorList>
            <person name="McCartney M.A."/>
            <person name="Auch B."/>
            <person name="Kono T."/>
            <person name="Mallez S."/>
            <person name="Becker A."/>
            <person name="Gohl D.M."/>
            <person name="Silverstein K.A.T."/>
            <person name="Koren S."/>
            <person name="Bechman K.B."/>
            <person name="Herman A."/>
            <person name="Abrahante J.E."/>
            <person name="Garbe J."/>
        </authorList>
    </citation>
    <scope>NUCLEOTIDE SEQUENCE</scope>
    <source>
        <strain evidence="3">Duluth1</strain>
        <tissue evidence="3">Whole animal</tissue>
    </source>
</reference>
<evidence type="ECO:0000256" key="1">
    <source>
        <dbReference type="PROSITE-ProRule" id="PRU00042"/>
    </source>
</evidence>
<evidence type="ECO:0000313" key="4">
    <source>
        <dbReference type="Proteomes" id="UP000828390"/>
    </source>
</evidence>
<feature type="domain" description="C2H2-type" evidence="2">
    <location>
        <begin position="29"/>
        <end position="51"/>
    </location>
</feature>
<keyword evidence="1" id="KW-0862">Zinc</keyword>
<sequence>MSESELMNAADGSLLDISVEEELCTSERFSCRICGASYARKASLKRHLKTHKDGCIKCSVYTQFFKTDEDKRKHIEGKHSPSPIMCESCGNDFL</sequence>
<organism evidence="3 4">
    <name type="scientific">Dreissena polymorpha</name>
    <name type="common">Zebra mussel</name>
    <name type="synonym">Mytilus polymorpha</name>
    <dbReference type="NCBI Taxonomy" id="45954"/>
    <lineage>
        <taxon>Eukaryota</taxon>
        <taxon>Metazoa</taxon>
        <taxon>Spiralia</taxon>
        <taxon>Lophotrochozoa</taxon>
        <taxon>Mollusca</taxon>
        <taxon>Bivalvia</taxon>
        <taxon>Autobranchia</taxon>
        <taxon>Heteroconchia</taxon>
        <taxon>Euheterodonta</taxon>
        <taxon>Imparidentia</taxon>
        <taxon>Neoheterodontei</taxon>
        <taxon>Myida</taxon>
        <taxon>Dreissenoidea</taxon>
        <taxon>Dreissenidae</taxon>
        <taxon>Dreissena</taxon>
    </lineage>
</organism>
<evidence type="ECO:0000259" key="2">
    <source>
        <dbReference type="PROSITE" id="PS50157"/>
    </source>
</evidence>
<dbReference type="PROSITE" id="PS00028">
    <property type="entry name" value="ZINC_FINGER_C2H2_1"/>
    <property type="match status" value="1"/>
</dbReference>
<keyword evidence="4" id="KW-1185">Reference proteome</keyword>
<evidence type="ECO:0000313" key="3">
    <source>
        <dbReference type="EMBL" id="KAH3863950.1"/>
    </source>
</evidence>
<dbReference type="SUPFAM" id="SSF57667">
    <property type="entry name" value="beta-beta-alpha zinc fingers"/>
    <property type="match status" value="1"/>
</dbReference>